<dbReference type="InterPro" id="IPR047142">
    <property type="entry name" value="OryJ/VirC-like"/>
</dbReference>
<dbReference type="SUPFAM" id="SSF51182">
    <property type="entry name" value="RmlC-like cupins"/>
    <property type="match status" value="1"/>
</dbReference>
<evidence type="ECO:0000259" key="1">
    <source>
        <dbReference type="Pfam" id="PF07883"/>
    </source>
</evidence>
<evidence type="ECO:0000313" key="3">
    <source>
        <dbReference type="Proteomes" id="UP001432062"/>
    </source>
</evidence>
<dbReference type="EMBL" id="CP109441">
    <property type="protein sequence ID" value="WUV45794.1"/>
    <property type="molecule type" value="Genomic_DNA"/>
</dbReference>
<name>A0ABZ1YRB4_9NOCA</name>
<organism evidence="2 3">
    <name type="scientific">Nocardia vinacea</name>
    <dbReference type="NCBI Taxonomy" id="96468"/>
    <lineage>
        <taxon>Bacteria</taxon>
        <taxon>Bacillati</taxon>
        <taxon>Actinomycetota</taxon>
        <taxon>Actinomycetes</taxon>
        <taxon>Mycobacteriales</taxon>
        <taxon>Nocardiaceae</taxon>
        <taxon>Nocardia</taxon>
    </lineage>
</organism>
<dbReference type="Gene3D" id="2.20.70.150">
    <property type="match status" value="1"/>
</dbReference>
<dbReference type="CDD" id="cd02231">
    <property type="entry name" value="cupin_BLL6423-like"/>
    <property type="match status" value="1"/>
</dbReference>
<gene>
    <name evidence="2" type="ORF">OG563_43080</name>
</gene>
<dbReference type="InterPro" id="IPR011051">
    <property type="entry name" value="RmlC_Cupin_sf"/>
</dbReference>
<dbReference type="PANTHER" id="PTHR36156:SF2">
    <property type="entry name" value="CUPIN TYPE-2 DOMAIN-CONTAINING PROTEIN"/>
    <property type="match status" value="1"/>
</dbReference>
<dbReference type="InterPro" id="IPR013096">
    <property type="entry name" value="Cupin_2"/>
</dbReference>
<evidence type="ECO:0000313" key="2">
    <source>
        <dbReference type="EMBL" id="WUV45794.1"/>
    </source>
</evidence>
<feature type="domain" description="Cupin type-2" evidence="1">
    <location>
        <begin position="122"/>
        <end position="178"/>
    </location>
</feature>
<dbReference type="InterPro" id="IPR014710">
    <property type="entry name" value="RmlC-like_jellyroll"/>
</dbReference>
<protein>
    <submittedName>
        <fullName evidence="2">Cupin domain-containing protein</fullName>
    </submittedName>
</protein>
<dbReference type="Gene3D" id="2.60.120.10">
    <property type="entry name" value="Jelly Rolls"/>
    <property type="match status" value="1"/>
</dbReference>
<sequence length="191" mass="20718">MNENTVISPVRRIVTGHDENGRSIIVSDDACPNVFASEDVPGFGASVAWMTEPGDISNAGNEDTAAADTQVPMYPKAGGSIFRIATFPPDAAYSDQASTTLFSEFGGEHARAAAEEDARHFWFHRTDSLDYGIVLDGEIWLMTDEGECLMKAGDVVVQRGTSHSWSNRSDKPCRMAFILLGSLPLFDEAQP</sequence>
<dbReference type="Pfam" id="PF07883">
    <property type="entry name" value="Cupin_2"/>
    <property type="match status" value="1"/>
</dbReference>
<proteinExistence type="predicted"/>
<keyword evidence="3" id="KW-1185">Reference proteome</keyword>
<dbReference type="Proteomes" id="UP001432062">
    <property type="component" value="Chromosome"/>
</dbReference>
<reference evidence="2" key="1">
    <citation type="submission" date="2022-10" db="EMBL/GenBank/DDBJ databases">
        <title>The complete genomes of actinobacterial strains from the NBC collection.</title>
        <authorList>
            <person name="Joergensen T.S."/>
            <person name="Alvarez Arevalo M."/>
            <person name="Sterndorff E.B."/>
            <person name="Faurdal D."/>
            <person name="Vuksanovic O."/>
            <person name="Mourched A.-S."/>
            <person name="Charusanti P."/>
            <person name="Shaw S."/>
            <person name="Blin K."/>
            <person name="Weber T."/>
        </authorList>
    </citation>
    <scope>NUCLEOTIDE SEQUENCE</scope>
    <source>
        <strain evidence="2">NBC_01482</strain>
    </source>
</reference>
<dbReference type="RefSeq" id="WP_327099052.1">
    <property type="nucleotide sequence ID" value="NZ_CP109149.1"/>
</dbReference>
<dbReference type="PANTHER" id="PTHR36156">
    <property type="entry name" value="SLR2101 PROTEIN"/>
    <property type="match status" value="1"/>
</dbReference>
<accession>A0ABZ1YRB4</accession>